<evidence type="ECO:0000256" key="7">
    <source>
        <dbReference type="ARBA" id="ARBA00022807"/>
    </source>
</evidence>
<evidence type="ECO:0000256" key="3">
    <source>
        <dbReference type="ARBA" id="ARBA00012759"/>
    </source>
</evidence>
<comment type="similarity">
    <text evidence="2">Belongs to the peptidase C19 family.</text>
</comment>
<dbReference type="PROSITE" id="PS00972">
    <property type="entry name" value="USP_1"/>
    <property type="match status" value="1"/>
</dbReference>
<dbReference type="CDD" id="cd02674">
    <property type="entry name" value="Peptidase_C19R"/>
    <property type="match status" value="1"/>
</dbReference>
<dbReference type="GO" id="GO:0006508">
    <property type="term" value="P:proteolysis"/>
    <property type="evidence" value="ECO:0007669"/>
    <property type="project" value="UniProtKB-KW"/>
</dbReference>
<dbReference type="AlphaFoldDB" id="A0AAD5S9Q9"/>
<keyword evidence="5" id="KW-0833">Ubl conjugation pathway</keyword>
<evidence type="ECO:0000256" key="6">
    <source>
        <dbReference type="ARBA" id="ARBA00022801"/>
    </source>
</evidence>
<evidence type="ECO:0000256" key="2">
    <source>
        <dbReference type="ARBA" id="ARBA00009085"/>
    </source>
</evidence>
<dbReference type="InterPro" id="IPR050185">
    <property type="entry name" value="Ub_carboxyl-term_hydrolase"/>
</dbReference>
<dbReference type="EMBL" id="JADGJD010000797">
    <property type="protein sequence ID" value="KAJ3048403.1"/>
    <property type="molecule type" value="Genomic_DNA"/>
</dbReference>
<dbReference type="Gene3D" id="1.20.58.80">
    <property type="entry name" value="Phosphotransferase system, lactose/cellobiose-type IIA subunit"/>
    <property type="match status" value="1"/>
</dbReference>
<dbReference type="InterPro" id="IPR036873">
    <property type="entry name" value="Rhodanese-like_dom_sf"/>
</dbReference>
<dbReference type="EC" id="3.4.19.12" evidence="3"/>
<feature type="compositionally biased region" description="Low complexity" evidence="8">
    <location>
        <begin position="703"/>
        <end position="716"/>
    </location>
</feature>
<dbReference type="InterPro" id="IPR028889">
    <property type="entry name" value="USP"/>
</dbReference>
<dbReference type="InterPro" id="IPR018200">
    <property type="entry name" value="USP_CS"/>
</dbReference>
<dbReference type="InterPro" id="IPR038765">
    <property type="entry name" value="Papain-like_cys_pep_sf"/>
</dbReference>
<evidence type="ECO:0000256" key="8">
    <source>
        <dbReference type="SAM" id="MobiDB-lite"/>
    </source>
</evidence>
<dbReference type="PROSITE" id="PS00973">
    <property type="entry name" value="USP_2"/>
    <property type="match status" value="1"/>
</dbReference>
<dbReference type="Pfam" id="PF00443">
    <property type="entry name" value="UCH"/>
    <property type="match status" value="1"/>
</dbReference>
<dbReference type="InterPro" id="IPR001394">
    <property type="entry name" value="Peptidase_C19_UCH"/>
</dbReference>
<protein>
    <recommendedName>
        <fullName evidence="3">ubiquitinyl hydrolase 1</fullName>
        <ecNumber evidence="3">3.4.19.12</ecNumber>
    </recommendedName>
</protein>
<comment type="caution">
    <text evidence="10">The sequence shown here is derived from an EMBL/GenBank/DDBJ whole genome shotgun (WGS) entry which is preliminary data.</text>
</comment>
<dbReference type="PANTHER" id="PTHR21646">
    <property type="entry name" value="UBIQUITIN CARBOXYL-TERMINAL HYDROLASE"/>
    <property type="match status" value="1"/>
</dbReference>
<proteinExistence type="inferred from homology"/>
<dbReference type="Proteomes" id="UP001212841">
    <property type="component" value="Unassembled WGS sequence"/>
</dbReference>
<feature type="domain" description="USP" evidence="9">
    <location>
        <begin position="763"/>
        <end position="1141"/>
    </location>
</feature>
<dbReference type="Gene3D" id="3.90.70.10">
    <property type="entry name" value="Cysteine proteinases"/>
    <property type="match status" value="1"/>
</dbReference>
<evidence type="ECO:0000259" key="9">
    <source>
        <dbReference type="PROSITE" id="PS50235"/>
    </source>
</evidence>
<feature type="region of interest" description="Disordered" evidence="8">
    <location>
        <begin position="701"/>
        <end position="741"/>
    </location>
</feature>
<dbReference type="GO" id="GO:0004843">
    <property type="term" value="F:cysteine-type deubiquitinase activity"/>
    <property type="evidence" value="ECO:0007669"/>
    <property type="project" value="UniProtKB-EC"/>
</dbReference>
<evidence type="ECO:0000313" key="10">
    <source>
        <dbReference type="EMBL" id="KAJ3048403.1"/>
    </source>
</evidence>
<dbReference type="SUPFAM" id="SSF52821">
    <property type="entry name" value="Rhodanese/Cell cycle control phosphatase"/>
    <property type="match status" value="1"/>
</dbReference>
<dbReference type="GO" id="GO:0016579">
    <property type="term" value="P:protein deubiquitination"/>
    <property type="evidence" value="ECO:0007669"/>
    <property type="project" value="InterPro"/>
</dbReference>
<keyword evidence="4 10" id="KW-0645">Protease</keyword>
<evidence type="ECO:0000256" key="4">
    <source>
        <dbReference type="ARBA" id="ARBA00022670"/>
    </source>
</evidence>
<reference evidence="10" key="1">
    <citation type="submission" date="2020-05" db="EMBL/GenBank/DDBJ databases">
        <title>Phylogenomic resolution of chytrid fungi.</title>
        <authorList>
            <person name="Stajich J.E."/>
            <person name="Amses K."/>
            <person name="Simmons R."/>
            <person name="Seto K."/>
            <person name="Myers J."/>
            <person name="Bonds A."/>
            <person name="Quandt C.A."/>
            <person name="Barry K."/>
            <person name="Liu P."/>
            <person name="Grigoriev I."/>
            <person name="Longcore J.E."/>
            <person name="James T.Y."/>
        </authorList>
    </citation>
    <scope>NUCLEOTIDE SEQUENCE</scope>
    <source>
        <strain evidence="10">JEL0318</strain>
    </source>
</reference>
<feature type="compositionally biased region" description="Low complexity" evidence="8">
    <location>
        <begin position="159"/>
        <end position="173"/>
    </location>
</feature>
<accession>A0AAD5S9Q9</accession>
<dbReference type="InterPro" id="IPR015063">
    <property type="entry name" value="USP8_dimer"/>
</dbReference>
<dbReference type="PROSITE" id="PS50235">
    <property type="entry name" value="USP_3"/>
    <property type="match status" value="1"/>
</dbReference>
<evidence type="ECO:0000256" key="1">
    <source>
        <dbReference type="ARBA" id="ARBA00000707"/>
    </source>
</evidence>
<feature type="region of interest" description="Disordered" evidence="8">
    <location>
        <begin position="1"/>
        <end position="27"/>
    </location>
</feature>
<gene>
    <name evidence="10" type="primary">DOA4</name>
    <name evidence="10" type="ORF">HK097_010558</name>
</gene>
<sequence length="1156" mass="126730">MPTPAPSAVSNQQQLDDPFKPPPKPRAIDELSAEAEEQLEKNSVRSVKMWSRSGLNTLEAGNAARLQGDIEKAYILLLRAVLIRIDLIPQLKDYRNNSNDNDYLKLKERVEVAMKDLAILKEKQMLRIKEYEERFPAKGPRGSPQFPRSPIAQQRKTPSDAGSDAGSVGSSVSQRAKYASATPPPQSTAFSSAASQASSWSSTSSANVVNSAPVQSRGSSVYDVSKSLILPMELYEVLNEARLSVLVIDVRGVTDWYSGHLRWKGWQAARNGGMEVRGGVLHIESEWLNSQTDSRHLEETLSSFPSNIPLTSSRHPLNLFSYRHEYDLVVIYDAHSQSSNDSHVLHNLMQAIYGMEVMKRLKNTPKILSGGWIEWVKFLNQRKGSGIVMETWMEIGDGENDFDQGAPLPLRNARASSAGTGSNGQLGLSNGVGGGYARSTGDFIAQRTQQLTNHFAPDPGRLPGSFPATNGNAHNPFSASTHVTIGNQASAAPVIVAATQPQPASVSTTWTAQPGYGQSAYGSHSATGYGQNITTNISSPFFGMGGGYSRAPTPPDYGRYDAMGGQTSVSTYPALPGHVANGIATTAPIGAYPSLAGRQALGQESVQIPPPIPSKPVPQDLVPPRLHSTTPPGADAVMAGNVGVGALGPLPYQPIHHSSIPLQPTKPTVPYKPLPLPPIPIIPTQPYNPARPAHIQVPAPAIRRSSSPSPSPSTTRFYGQMVQPGPRNGAAPALPPKPNGLGMQAPTPPSMGSLGFGASMGMAGLRNMGNTCFMNSILQCMSGTVPLARYFNDGSYRRHINKENSLGTKGDITISFAELIRSMWGESGGVVVPGNFKERVGNYHPTFKGNEQQDSQEFLNFLLDSMHEDLNIARKAQHPRIRDVTEKEEDEEHVPDEVLMDKSWERHTKLNWSIVVDMFQGALKSRLECLTCGKSSTTFNTFMFLTLPVPHNGRAVRLSDCLDEFLKEEILDGDDAWKCPRCKVKRRTKKQLAIAKLPVVLLVHLKRFHFEGPFRNRIDTYVDFPTKSLDLTRYVPQHFRQHVKKLQRPLTAMYKADGTRPGGQMVGSGFAPVVSPKADEYVYDLYAVSNHSGGLNGGHYTAQVKNGYRDKWYNFDDSRISECREADVKSSQAYILFYWRVRPDPIPTMADWWIHK</sequence>
<keyword evidence="6" id="KW-0378">Hydrolase</keyword>
<comment type="catalytic activity">
    <reaction evidence="1">
        <text>Thiol-dependent hydrolysis of ester, thioester, amide, peptide and isopeptide bonds formed by the C-terminal Gly of ubiquitin (a 76-residue protein attached to proteins as an intracellular targeting signal).</text>
        <dbReference type="EC" id="3.4.19.12"/>
    </reaction>
</comment>
<dbReference type="Gene3D" id="3.40.250.10">
    <property type="entry name" value="Rhodanese-like domain"/>
    <property type="match status" value="1"/>
</dbReference>
<dbReference type="PANTHER" id="PTHR21646:SF95">
    <property type="entry name" value="UBIQUITIN CARBOXYL-TERMINAL HYDROLASE 4-RELATED"/>
    <property type="match status" value="1"/>
</dbReference>
<keyword evidence="7" id="KW-0788">Thiol protease</keyword>
<evidence type="ECO:0000256" key="5">
    <source>
        <dbReference type="ARBA" id="ARBA00022786"/>
    </source>
</evidence>
<dbReference type="Pfam" id="PF08969">
    <property type="entry name" value="USP8_dimer"/>
    <property type="match status" value="1"/>
</dbReference>
<keyword evidence="11" id="KW-1185">Reference proteome</keyword>
<dbReference type="SUPFAM" id="SSF54001">
    <property type="entry name" value="Cysteine proteinases"/>
    <property type="match status" value="1"/>
</dbReference>
<name>A0AAD5S9Q9_9FUNG</name>
<organism evidence="10 11">
    <name type="scientific">Rhizophlyctis rosea</name>
    <dbReference type="NCBI Taxonomy" id="64517"/>
    <lineage>
        <taxon>Eukaryota</taxon>
        <taxon>Fungi</taxon>
        <taxon>Fungi incertae sedis</taxon>
        <taxon>Chytridiomycota</taxon>
        <taxon>Chytridiomycota incertae sedis</taxon>
        <taxon>Chytridiomycetes</taxon>
        <taxon>Rhizophlyctidales</taxon>
        <taxon>Rhizophlyctidaceae</taxon>
        <taxon>Rhizophlyctis</taxon>
    </lineage>
</organism>
<evidence type="ECO:0000313" key="11">
    <source>
        <dbReference type="Proteomes" id="UP001212841"/>
    </source>
</evidence>
<feature type="region of interest" description="Disordered" evidence="8">
    <location>
        <begin position="133"/>
        <end position="190"/>
    </location>
</feature>